<feature type="transmembrane region" description="Helical" evidence="2">
    <location>
        <begin position="47"/>
        <end position="67"/>
    </location>
</feature>
<dbReference type="GO" id="GO:0005886">
    <property type="term" value="C:plasma membrane"/>
    <property type="evidence" value="ECO:0007669"/>
    <property type="project" value="UniProtKB-SubCell"/>
</dbReference>
<keyword evidence="2" id="KW-0812">Transmembrane</keyword>
<feature type="transmembrane region" description="Helical" evidence="2">
    <location>
        <begin position="323"/>
        <end position="346"/>
    </location>
</feature>
<gene>
    <name evidence="3" type="ORF">DY245_30930</name>
</gene>
<organism evidence="3 4">
    <name type="scientific">Streptomyces inhibens</name>
    <dbReference type="NCBI Taxonomy" id="2293571"/>
    <lineage>
        <taxon>Bacteria</taxon>
        <taxon>Bacillati</taxon>
        <taxon>Actinomycetota</taxon>
        <taxon>Actinomycetes</taxon>
        <taxon>Kitasatosporales</taxon>
        <taxon>Streptomycetaceae</taxon>
        <taxon>Streptomyces</taxon>
    </lineage>
</organism>
<dbReference type="Proteomes" id="UP000262477">
    <property type="component" value="Unassembled WGS sequence"/>
</dbReference>
<feature type="transmembrane region" description="Helical" evidence="2">
    <location>
        <begin position="114"/>
        <end position="133"/>
    </location>
</feature>
<reference evidence="3 4" key="1">
    <citation type="submission" date="2018-08" db="EMBL/GenBank/DDBJ databases">
        <title>Streptomyces NEAU-D10 sp. nov., a novel Actinomycete isolated from soil.</title>
        <authorList>
            <person name="Jin L."/>
        </authorList>
    </citation>
    <scope>NUCLEOTIDE SEQUENCE [LARGE SCALE GENOMIC DNA]</scope>
    <source>
        <strain evidence="3 4">NEAU-D10</strain>
    </source>
</reference>
<evidence type="ECO:0000256" key="2">
    <source>
        <dbReference type="SAM" id="Phobius"/>
    </source>
</evidence>
<proteinExistence type="predicted"/>
<name>A0A371PW94_STRIH</name>
<feature type="transmembrane region" description="Helical" evidence="2">
    <location>
        <begin position="201"/>
        <end position="223"/>
    </location>
</feature>
<dbReference type="GO" id="GO:0140359">
    <property type="term" value="F:ABC-type transporter activity"/>
    <property type="evidence" value="ECO:0007669"/>
    <property type="project" value="InterPro"/>
</dbReference>
<dbReference type="OrthoDB" id="3579673at2"/>
<keyword evidence="2" id="KW-1133">Transmembrane helix</keyword>
<sequence length="351" mass="37260">MSTTAHLGASGRGGTAHDAGDTDGRRAAAGRAPLRGLAWLVWRQHRLVFGVLFAATVAGAVWCTVLRGQMAGFIDAHHIAGCSEISLVPRCEGTQAAVTEFRTAYRSNLQLVEVGLLLLPALIGLFIGAPLIARELEAGTHKLILTQSVGPLRWLAAKIALPALVVLAATTALSLVFGLLWQVGGDEVSGSYWYSTAGFSSLGPVPVAYALLGLAVGVLAGLLLRRTVVSMAVTLTAMAVVQFAFTQLRPHLMPVVTTKFGRGESAQLPDDGWLVAQGSYTGSGGRVPDTACQPYSDYEACLRKHDVVGQYMDQHPVSHHWPLAWIESGIVLAVAGVLTVIAFRVMRRRHG</sequence>
<evidence type="ECO:0000313" key="3">
    <source>
        <dbReference type="EMBL" id="REK86698.1"/>
    </source>
</evidence>
<evidence type="ECO:0000313" key="4">
    <source>
        <dbReference type="Proteomes" id="UP000262477"/>
    </source>
</evidence>
<keyword evidence="2" id="KW-0472">Membrane</keyword>
<accession>A0A371PW94</accession>
<dbReference type="RefSeq" id="WP_128510490.1">
    <property type="nucleotide sequence ID" value="NZ_QUAC01000240.1"/>
</dbReference>
<evidence type="ECO:0000256" key="1">
    <source>
        <dbReference type="SAM" id="MobiDB-lite"/>
    </source>
</evidence>
<keyword evidence="4" id="KW-1185">Reference proteome</keyword>
<feature type="transmembrane region" description="Helical" evidence="2">
    <location>
        <begin position="228"/>
        <end position="245"/>
    </location>
</feature>
<protein>
    <submittedName>
        <fullName evidence="3">ABC transporter permease</fullName>
    </submittedName>
</protein>
<feature type="region of interest" description="Disordered" evidence="1">
    <location>
        <begin position="1"/>
        <end position="24"/>
    </location>
</feature>
<dbReference type="EMBL" id="QUAC01000240">
    <property type="protein sequence ID" value="REK86698.1"/>
    <property type="molecule type" value="Genomic_DNA"/>
</dbReference>
<comment type="caution">
    <text evidence="3">The sequence shown here is derived from an EMBL/GenBank/DDBJ whole genome shotgun (WGS) entry which is preliminary data.</text>
</comment>
<feature type="transmembrane region" description="Helical" evidence="2">
    <location>
        <begin position="154"/>
        <end position="181"/>
    </location>
</feature>
<dbReference type="AlphaFoldDB" id="A0A371PW94"/>